<dbReference type="OrthoDB" id="438641at2759"/>
<reference evidence="3" key="1">
    <citation type="journal article" date="2011" name="Nat. Commun.">
        <title>Effector diversification within compartments of the Leptosphaeria maculans genome affected by Repeat-Induced Point mutations.</title>
        <authorList>
            <person name="Rouxel T."/>
            <person name="Grandaubert J."/>
            <person name="Hane J.K."/>
            <person name="Hoede C."/>
            <person name="van de Wouw A.P."/>
            <person name="Couloux A."/>
            <person name="Dominguez V."/>
            <person name="Anthouard V."/>
            <person name="Bally P."/>
            <person name="Bourras S."/>
            <person name="Cozijnsen A.J."/>
            <person name="Ciuffetti L.M."/>
            <person name="Degrave A."/>
            <person name="Dilmaghani A."/>
            <person name="Duret L."/>
            <person name="Fudal I."/>
            <person name="Goodwin S.B."/>
            <person name="Gout L."/>
            <person name="Glaser N."/>
            <person name="Linglin J."/>
            <person name="Kema G.H.J."/>
            <person name="Lapalu N."/>
            <person name="Lawrence C.B."/>
            <person name="May K."/>
            <person name="Meyer M."/>
            <person name="Ollivier B."/>
            <person name="Poulain J."/>
            <person name="Schoch C.L."/>
            <person name="Simon A."/>
            <person name="Spatafora J.W."/>
            <person name="Stachowiak A."/>
            <person name="Turgeon B.G."/>
            <person name="Tyler B.M."/>
            <person name="Vincent D."/>
            <person name="Weissenbach J."/>
            <person name="Amselem J."/>
            <person name="Quesneville H."/>
            <person name="Oliver R.P."/>
            <person name="Wincker P."/>
            <person name="Balesdent M.-H."/>
            <person name="Howlett B.J."/>
        </authorList>
    </citation>
    <scope>NUCLEOTIDE SEQUENCE [LARGE SCALE GENOMIC DNA]</scope>
    <source>
        <strain evidence="3">JN3 / isolate v23.1.3 / race Av1-4-5-6-7-8</strain>
    </source>
</reference>
<keyword evidence="3" id="KW-1185">Reference proteome</keyword>
<sequence length="579" mass="64981">MSLAKSSLCKCLKGPADSTGKTTQSIPQDAEKPCSTITHRLKLAQAYKELGYPDLAVGDAYKALLLIDEVVGEGEYHEEASDAAALDYTSQQLGHINIEDESDSTPAPLDSILNWVQVSCLRDTYILLIKSLQICGCLRSAFDYISRAKKAFPEDKLFEDFHKSLMDRVRIALGVQEDTLSSIDIDDFPEKGFVRREQYPWNHHEPDRFSEACLQSLNEQLEDIAPKLEVRISELPVLTHSSNALNASKSQAQFTKQLGLFAKEDIPPGEQILEEKSLLTAVLRFHESYCDACSILLPNPHGEATASETSNMTVGCDECDEVYFCSNDCHDLAQESYHPSICGVTVDQGTIPASEAADHLYTLLLVRALALAETQELHPLELKELRYIWGDYHGCDLDSTWQVDATEMPVKAFGTVPCTLPFSFKSNVLMPLHVLEKMDINIFTETERYDTWIFNTLYAKFRGTASARQGLDGKPDTSAVHPMWCLANHSCDPNVAWDWQGTMRFWTRDQRIEWAGRDSKQEPGLRQGEEVFGHYCDITLPVKERREWAAGALGGDCMCPRCIWEEMEEAKCHAAETGR</sequence>
<dbReference type="Gene3D" id="2.170.270.10">
    <property type="entry name" value="SET domain"/>
    <property type="match status" value="1"/>
</dbReference>
<dbReference type="eggNOG" id="ENOG502QXAC">
    <property type="taxonomic scope" value="Eukaryota"/>
</dbReference>
<dbReference type="SUPFAM" id="SSF82199">
    <property type="entry name" value="SET domain"/>
    <property type="match status" value="1"/>
</dbReference>
<dbReference type="VEuPathDB" id="FungiDB:LEMA_P119530.1"/>
<feature type="domain" description="SET" evidence="1">
    <location>
        <begin position="226"/>
        <end position="536"/>
    </location>
</feature>
<evidence type="ECO:0000313" key="3">
    <source>
        <dbReference type="Proteomes" id="UP000002668"/>
    </source>
</evidence>
<dbReference type="STRING" id="985895.E4ZT31"/>
<dbReference type="Proteomes" id="UP000002668">
    <property type="component" value="Genome"/>
</dbReference>
<dbReference type="PANTHER" id="PTHR12197:SF273">
    <property type="entry name" value="MYND-TYPE ZINC FINGER PROTEIN SAMB"/>
    <property type="match status" value="1"/>
</dbReference>
<accession>E4ZT31</accession>
<evidence type="ECO:0000313" key="2">
    <source>
        <dbReference type="EMBL" id="CBX94462.1"/>
    </source>
</evidence>
<gene>
    <name evidence="2" type="ORF">LEMA_P119530.1</name>
</gene>
<protein>
    <submittedName>
        <fullName evidence="2">Similar to MYND domain-containing protein</fullName>
    </submittedName>
</protein>
<dbReference type="AlphaFoldDB" id="E4ZT31"/>
<dbReference type="InParanoid" id="E4ZT31"/>
<dbReference type="Pfam" id="PF00856">
    <property type="entry name" value="SET"/>
    <property type="match status" value="1"/>
</dbReference>
<dbReference type="PROSITE" id="PS50280">
    <property type="entry name" value="SET"/>
    <property type="match status" value="1"/>
</dbReference>
<proteinExistence type="predicted"/>
<dbReference type="HOGENOM" id="CLU_021696_0_0_1"/>
<dbReference type="EMBL" id="FP929123">
    <property type="protein sequence ID" value="CBX94462.1"/>
    <property type="molecule type" value="Genomic_DNA"/>
</dbReference>
<evidence type="ECO:0000259" key="1">
    <source>
        <dbReference type="PROSITE" id="PS50280"/>
    </source>
</evidence>
<name>E4ZT31_LEPMJ</name>
<dbReference type="OMA" id="CERCVWE"/>
<dbReference type="InterPro" id="IPR046341">
    <property type="entry name" value="SET_dom_sf"/>
</dbReference>
<dbReference type="GO" id="GO:0005634">
    <property type="term" value="C:nucleus"/>
    <property type="evidence" value="ECO:0007669"/>
    <property type="project" value="TreeGrafter"/>
</dbReference>
<organism evidence="3">
    <name type="scientific">Leptosphaeria maculans (strain JN3 / isolate v23.1.3 / race Av1-4-5-6-7-8)</name>
    <name type="common">Blackleg fungus</name>
    <name type="synonym">Phoma lingam</name>
    <dbReference type="NCBI Taxonomy" id="985895"/>
    <lineage>
        <taxon>Eukaryota</taxon>
        <taxon>Fungi</taxon>
        <taxon>Dikarya</taxon>
        <taxon>Ascomycota</taxon>
        <taxon>Pezizomycotina</taxon>
        <taxon>Dothideomycetes</taxon>
        <taxon>Pleosporomycetidae</taxon>
        <taxon>Pleosporales</taxon>
        <taxon>Pleosporineae</taxon>
        <taxon>Leptosphaeriaceae</taxon>
        <taxon>Plenodomus</taxon>
        <taxon>Plenodomus lingam/Leptosphaeria maculans species complex</taxon>
    </lineage>
</organism>
<dbReference type="PANTHER" id="PTHR12197">
    <property type="entry name" value="HISTONE-LYSINE N-METHYLTRANSFERASE SMYD"/>
    <property type="match status" value="1"/>
</dbReference>
<dbReference type="InterPro" id="IPR001214">
    <property type="entry name" value="SET_dom"/>
</dbReference>
<dbReference type="InterPro" id="IPR050869">
    <property type="entry name" value="H3K4_H4K5_MeTrfase"/>
</dbReference>